<feature type="chain" id="PRO_5046006162" evidence="2">
    <location>
        <begin position="24"/>
        <end position="139"/>
    </location>
</feature>
<keyword evidence="1" id="KW-0472">Membrane</keyword>
<reference evidence="4" key="1">
    <citation type="journal article" date="2019" name="Int. J. Syst. Evol. Microbiol.">
        <title>The Global Catalogue of Microorganisms (GCM) 10K type strain sequencing project: providing services to taxonomists for standard genome sequencing and annotation.</title>
        <authorList>
            <consortium name="The Broad Institute Genomics Platform"/>
            <consortium name="The Broad Institute Genome Sequencing Center for Infectious Disease"/>
            <person name="Wu L."/>
            <person name="Ma J."/>
        </authorList>
    </citation>
    <scope>NUCLEOTIDE SEQUENCE [LARGE SCALE GENOMIC DNA]</scope>
    <source>
        <strain evidence="4">IBRC-M 10490</strain>
    </source>
</reference>
<feature type="transmembrane region" description="Helical" evidence="1">
    <location>
        <begin position="76"/>
        <end position="96"/>
    </location>
</feature>
<sequence>MNIIKSIAAVGAGFVATAVLSSAADAVLQAAGVLPQEHIYVAAPVIALVIAYRTAFSVLGAYLVARLAPNHKTAHAVGLGIVGSVGSVITGVATMNMQVGPLYYPLALAALGVPAAYLGARIAQRDVSARPHALAATPA</sequence>
<gene>
    <name evidence="3" type="ORF">ACFO5K_08945</name>
</gene>
<comment type="caution">
    <text evidence="3">The sequence shown here is derived from an EMBL/GenBank/DDBJ whole genome shotgun (WGS) entry which is preliminary data.</text>
</comment>
<dbReference type="RefSeq" id="WP_378558828.1">
    <property type="nucleotide sequence ID" value="NZ_JBHSDL010000008.1"/>
</dbReference>
<evidence type="ECO:0000313" key="4">
    <source>
        <dbReference type="Proteomes" id="UP001595844"/>
    </source>
</evidence>
<evidence type="ECO:0000256" key="1">
    <source>
        <dbReference type="SAM" id="Phobius"/>
    </source>
</evidence>
<dbReference type="EMBL" id="JBHSDL010000008">
    <property type="protein sequence ID" value="MFC4374233.1"/>
    <property type="molecule type" value="Genomic_DNA"/>
</dbReference>
<keyword evidence="1" id="KW-0812">Transmembrane</keyword>
<keyword evidence="2" id="KW-0732">Signal</keyword>
<proteinExistence type="predicted"/>
<name>A0ABV8VE08_9NOCA</name>
<feature type="transmembrane region" description="Helical" evidence="1">
    <location>
        <begin position="102"/>
        <end position="120"/>
    </location>
</feature>
<evidence type="ECO:0000313" key="3">
    <source>
        <dbReference type="EMBL" id="MFC4374233.1"/>
    </source>
</evidence>
<keyword evidence="4" id="KW-1185">Reference proteome</keyword>
<protein>
    <submittedName>
        <fullName evidence="3">Uncharacterized protein</fullName>
    </submittedName>
</protein>
<feature type="signal peptide" evidence="2">
    <location>
        <begin position="1"/>
        <end position="23"/>
    </location>
</feature>
<accession>A0ABV8VE08</accession>
<organism evidence="3 4">
    <name type="scientific">Nocardia halotolerans</name>
    <dbReference type="NCBI Taxonomy" id="1755878"/>
    <lineage>
        <taxon>Bacteria</taxon>
        <taxon>Bacillati</taxon>
        <taxon>Actinomycetota</taxon>
        <taxon>Actinomycetes</taxon>
        <taxon>Mycobacteriales</taxon>
        <taxon>Nocardiaceae</taxon>
        <taxon>Nocardia</taxon>
    </lineage>
</organism>
<feature type="transmembrane region" description="Helical" evidence="1">
    <location>
        <begin position="39"/>
        <end position="64"/>
    </location>
</feature>
<evidence type="ECO:0000256" key="2">
    <source>
        <dbReference type="SAM" id="SignalP"/>
    </source>
</evidence>
<dbReference type="Proteomes" id="UP001595844">
    <property type="component" value="Unassembled WGS sequence"/>
</dbReference>
<keyword evidence="1" id="KW-1133">Transmembrane helix</keyword>